<dbReference type="AlphaFoldDB" id="A0A2R8F2Z5"/>
<sequence>MPNLIAEYEATYKMLTELNNSTIAKEYEQKLQILKKYS</sequence>
<dbReference type="Proteomes" id="UP000244889">
    <property type="component" value="Unassembled WGS sequence"/>
</dbReference>
<gene>
    <name evidence="1" type="ORF">FPW1038_01816</name>
</gene>
<name>A0A2R8F2Z5_ORITS</name>
<reference evidence="2" key="1">
    <citation type="submission" date="2018-03" db="EMBL/GenBank/DDBJ databases">
        <authorList>
            <person name="Batty M. E."/>
            <person name="Batty M E."/>
        </authorList>
    </citation>
    <scope>NUCLEOTIDE SEQUENCE [LARGE SCALE GENOMIC DNA]</scope>
</reference>
<evidence type="ECO:0000313" key="1">
    <source>
        <dbReference type="EMBL" id="SPM45598.1"/>
    </source>
</evidence>
<organism evidence="1 2">
    <name type="scientific">Orientia tsutsugamushi</name>
    <name type="common">Rickettsia tsutsugamushi</name>
    <dbReference type="NCBI Taxonomy" id="784"/>
    <lineage>
        <taxon>Bacteria</taxon>
        <taxon>Pseudomonadati</taxon>
        <taxon>Pseudomonadota</taxon>
        <taxon>Alphaproteobacteria</taxon>
        <taxon>Rickettsiales</taxon>
        <taxon>Rickettsiaceae</taxon>
        <taxon>Rickettsieae</taxon>
        <taxon>Orientia</taxon>
    </lineage>
</organism>
<proteinExistence type="predicted"/>
<evidence type="ECO:0000313" key="2">
    <source>
        <dbReference type="Proteomes" id="UP000244889"/>
    </source>
</evidence>
<accession>A0A2R8F2Z5</accession>
<protein>
    <submittedName>
        <fullName evidence="1">Uncharacterized protein</fullName>
    </submittedName>
</protein>
<dbReference type="EMBL" id="OOHR01000014">
    <property type="protein sequence ID" value="SPM45598.1"/>
    <property type="molecule type" value="Genomic_DNA"/>
</dbReference>